<dbReference type="Gene3D" id="2.160.20.10">
    <property type="entry name" value="Single-stranded right-handed beta-helix, Pectin lyase-like"/>
    <property type="match status" value="1"/>
</dbReference>
<dbReference type="EMBL" id="BARS01031983">
    <property type="protein sequence ID" value="GAG24333.1"/>
    <property type="molecule type" value="Genomic_DNA"/>
</dbReference>
<accession>X0WIJ0</accession>
<name>X0WIJ0_9ZZZZ</name>
<feature type="non-terminal residue" evidence="2">
    <location>
        <position position="1"/>
    </location>
</feature>
<proteinExistence type="predicted"/>
<dbReference type="InterPro" id="IPR011050">
    <property type="entry name" value="Pectin_lyase_fold/virulence"/>
</dbReference>
<reference evidence="2" key="1">
    <citation type="journal article" date="2014" name="Front. Microbiol.">
        <title>High frequency of phylogenetically diverse reductive dehalogenase-homologous genes in deep subseafloor sedimentary metagenomes.</title>
        <authorList>
            <person name="Kawai M."/>
            <person name="Futagami T."/>
            <person name="Toyoda A."/>
            <person name="Takaki Y."/>
            <person name="Nishi S."/>
            <person name="Hori S."/>
            <person name="Arai W."/>
            <person name="Tsubouchi T."/>
            <person name="Morono Y."/>
            <person name="Uchiyama I."/>
            <person name="Ito T."/>
            <person name="Fujiyama A."/>
            <person name="Inagaki F."/>
            <person name="Takami H."/>
        </authorList>
    </citation>
    <scope>NUCLEOTIDE SEQUENCE</scope>
    <source>
        <strain evidence="2">Expedition CK06-06</strain>
    </source>
</reference>
<dbReference type="InterPro" id="IPR012334">
    <property type="entry name" value="Pectin_lyas_fold"/>
</dbReference>
<sequence>YRHPWYYSKTSHNVKDFGAKGDGVTDDTVAIKAAIAAAAIDNGTIVFPAGTYNIAAASTGFRERALFISTNGIKLVGNGEVIIRAATSSPQYSYLWIDADNCVIDGITFDGRYAAQVRDTASIGIRIKGQNNKILKSNFINFGSASIVDASTLPGENGDDFPTPQTVVTRGTTIDKCFFSQIAGQGIITKSGGVRYTRYTNLEFEKIGLSSIKIDGEKVPSGGTYPRQIIIDNIVIHDCDVDDGFSSPTSAEWAINVQEGV</sequence>
<feature type="non-terminal residue" evidence="2">
    <location>
        <position position="261"/>
    </location>
</feature>
<dbReference type="SUPFAM" id="SSF51126">
    <property type="entry name" value="Pectin lyase-like"/>
    <property type="match status" value="1"/>
</dbReference>
<organism evidence="2">
    <name type="scientific">marine sediment metagenome</name>
    <dbReference type="NCBI Taxonomy" id="412755"/>
    <lineage>
        <taxon>unclassified sequences</taxon>
        <taxon>metagenomes</taxon>
        <taxon>ecological metagenomes</taxon>
    </lineage>
</organism>
<protein>
    <recommendedName>
        <fullName evidence="1">Rhamnogalacturonase A/B/Epimerase-like pectate lyase domain-containing protein</fullName>
    </recommendedName>
</protein>
<dbReference type="AlphaFoldDB" id="X0WIJ0"/>
<evidence type="ECO:0000313" key="2">
    <source>
        <dbReference type="EMBL" id="GAG24333.1"/>
    </source>
</evidence>
<dbReference type="Pfam" id="PF12708">
    <property type="entry name" value="Pect-lyase_RHGA_epim"/>
    <property type="match status" value="1"/>
</dbReference>
<evidence type="ECO:0000259" key="1">
    <source>
        <dbReference type="Pfam" id="PF12708"/>
    </source>
</evidence>
<gene>
    <name evidence="2" type="ORF">S01H1_49700</name>
</gene>
<dbReference type="InterPro" id="IPR024535">
    <property type="entry name" value="RHGA/B-epi-like_pectate_lyase"/>
</dbReference>
<comment type="caution">
    <text evidence="2">The sequence shown here is derived from an EMBL/GenBank/DDBJ whole genome shotgun (WGS) entry which is preliminary data.</text>
</comment>
<feature type="domain" description="Rhamnogalacturonase A/B/Epimerase-like pectate lyase" evidence="1">
    <location>
        <begin position="13"/>
        <end position="241"/>
    </location>
</feature>